<feature type="transmembrane region" description="Helical" evidence="13">
    <location>
        <begin position="127"/>
        <end position="146"/>
    </location>
</feature>
<dbReference type="InterPro" id="IPR001433">
    <property type="entry name" value="OxRdtase_FAD/NAD-bd"/>
</dbReference>
<accession>A0A0G0D6F8</accession>
<evidence type="ECO:0000256" key="13">
    <source>
        <dbReference type="SAM" id="Phobius"/>
    </source>
</evidence>
<keyword evidence="10" id="KW-0408">Iron</keyword>
<dbReference type="InterPro" id="IPR013112">
    <property type="entry name" value="FAD-bd_8"/>
</dbReference>
<dbReference type="Pfam" id="PF00175">
    <property type="entry name" value="NAD_binding_1"/>
    <property type="match status" value="1"/>
</dbReference>
<dbReference type="PANTHER" id="PTHR47354:SF8">
    <property type="entry name" value="1,2-PHENYLACETYL-COA EPOXIDASE, SUBUNIT E"/>
    <property type="match status" value="1"/>
</dbReference>
<feature type="transmembrane region" description="Helical" evidence="13">
    <location>
        <begin position="158"/>
        <end position="177"/>
    </location>
</feature>
<dbReference type="InterPro" id="IPR050415">
    <property type="entry name" value="MRET"/>
</dbReference>
<evidence type="ECO:0000313" key="16">
    <source>
        <dbReference type="Proteomes" id="UP000034798"/>
    </source>
</evidence>
<evidence type="ECO:0000256" key="3">
    <source>
        <dbReference type="ARBA" id="ARBA00022630"/>
    </source>
</evidence>
<feature type="transmembrane region" description="Helical" evidence="13">
    <location>
        <begin position="9"/>
        <end position="27"/>
    </location>
</feature>
<dbReference type="GO" id="GO:0016020">
    <property type="term" value="C:membrane"/>
    <property type="evidence" value="ECO:0007669"/>
    <property type="project" value="UniProtKB-SubCell"/>
</dbReference>
<feature type="transmembrane region" description="Helical" evidence="13">
    <location>
        <begin position="47"/>
        <end position="66"/>
    </location>
</feature>
<dbReference type="SFLD" id="SFLDS00052">
    <property type="entry name" value="Ferric_Reductase_Domain"/>
    <property type="match status" value="1"/>
</dbReference>
<evidence type="ECO:0000256" key="11">
    <source>
        <dbReference type="ARBA" id="ARBA00023014"/>
    </source>
</evidence>
<keyword evidence="9" id="KW-0560">Oxidoreductase</keyword>
<dbReference type="PRINTS" id="PR00410">
    <property type="entry name" value="PHEHYDRXLASE"/>
</dbReference>
<evidence type="ECO:0000256" key="6">
    <source>
        <dbReference type="ARBA" id="ARBA00022723"/>
    </source>
</evidence>
<evidence type="ECO:0000256" key="10">
    <source>
        <dbReference type="ARBA" id="ARBA00023004"/>
    </source>
</evidence>
<dbReference type="GO" id="GO:0051537">
    <property type="term" value="F:2 iron, 2 sulfur cluster binding"/>
    <property type="evidence" value="ECO:0007669"/>
    <property type="project" value="UniProtKB-KW"/>
</dbReference>
<feature type="transmembrane region" description="Helical" evidence="13">
    <location>
        <begin position="86"/>
        <end position="107"/>
    </location>
</feature>
<keyword evidence="6" id="KW-0479">Metal-binding</keyword>
<reference evidence="15 16" key="1">
    <citation type="journal article" date="2015" name="Nature">
        <title>rRNA introns, odd ribosomes, and small enigmatic genomes across a large radiation of phyla.</title>
        <authorList>
            <person name="Brown C.T."/>
            <person name="Hug L.A."/>
            <person name="Thomas B.C."/>
            <person name="Sharon I."/>
            <person name="Castelle C.J."/>
            <person name="Singh A."/>
            <person name="Wilkins M.J."/>
            <person name="Williams K.H."/>
            <person name="Banfield J.F."/>
        </authorList>
    </citation>
    <scope>NUCLEOTIDE SEQUENCE [LARGE SCALE GENOMIC DNA]</scope>
</reference>
<evidence type="ECO:0000256" key="2">
    <source>
        <dbReference type="ARBA" id="ARBA00004141"/>
    </source>
</evidence>
<dbReference type="CDD" id="cd06198">
    <property type="entry name" value="FNR_like_3"/>
    <property type="match status" value="1"/>
</dbReference>
<evidence type="ECO:0000256" key="9">
    <source>
        <dbReference type="ARBA" id="ARBA00023002"/>
    </source>
</evidence>
<evidence type="ECO:0000256" key="1">
    <source>
        <dbReference type="ARBA" id="ARBA00001974"/>
    </source>
</evidence>
<dbReference type="GO" id="GO:0016491">
    <property type="term" value="F:oxidoreductase activity"/>
    <property type="evidence" value="ECO:0007669"/>
    <property type="project" value="UniProtKB-KW"/>
</dbReference>
<dbReference type="InterPro" id="IPR017927">
    <property type="entry name" value="FAD-bd_FR_type"/>
</dbReference>
<keyword evidence="5" id="KW-0001">2Fe-2S</keyword>
<dbReference type="SUPFAM" id="SSF52343">
    <property type="entry name" value="Ferredoxin reductase-like, C-terminal NADP-linked domain"/>
    <property type="match status" value="1"/>
</dbReference>
<dbReference type="Gene3D" id="3.40.50.80">
    <property type="entry name" value="Nucleotide-binding domain of ferredoxin-NADP reductase (FNR) module"/>
    <property type="match status" value="1"/>
</dbReference>
<evidence type="ECO:0000256" key="8">
    <source>
        <dbReference type="ARBA" id="ARBA00022989"/>
    </source>
</evidence>
<dbReference type="InterPro" id="IPR039261">
    <property type="entry name" value="FNR_nucleotide-bd"/>
</dbReference>
<dbReference type="Pfam" id="PF08022">
    <property type="entry name" value="FAD_binding_8"/>
    <property type="match status" value="1"/>
</dbReference>
<dbReference type="PANTHER" id="PTHR47354">
    <property type="entry name" value="NADH OXIDOREDUCTASE HCR"/>
    <property type="match status" value="1"/>
</dbReference>
<organism evidence="15 16">
    <name type="scientific">Candidatus Nomurabacteria bacterium GW2011_GWC2_35_8</name>
    <dbReference type="NCBI Taxonomy" id="1618752"/>
    <lineage>
        <taxon>Bacteria</taxon>
        <taxon>Candidatus Nomuraibacteriota</taxon>
    </lineage>
</organism>
<evidence type="ECO:0000256" key="5">
    <source>
        <dbReference type="ARBA" id="ARBA00022714"/>
    </source>
</evidence>
<comment type="subcellular location">
    <subcellularLocation>
        <location evidence="2">Membrane</location>
        <topology evidence="2">Multi-pass membrane protein</topology>
    </subcellularLocation>
</comment>
<gene>
    <name evidence="15" type="ORF">UR91_C0011G0008</name>
</gene>
<evidence type="ECO:0000313" key="15">
    <source>
        <dbReference type="EMBL" id="KKP88848.1"/>
    </source>
</evidence>
<keyword evidence="12 13" id="KW-0472">Membrane</keyword>
<dbReference type="InterPro" id="IPR017938">
    <property type="entry name" value="Riboflavin_synthase-like_b-brl"/>
</dbReference>
<comment type="caution">
    <text evidence="15">The sequence shown here is derived from an EMBL/GenBank/DDBJ whole genome shotgun (WGS) entry which is preliminary data.</text>
</comment>
<keyword evidence="8 13" id="KW-1133">Transmembrane helix</keyword>
<dbReference type="Gene3D" id="2.40.30.10">
    <property type="entry name" value="Translation factors"/>
    <property type="match status" value="1"/>
</dbReference>
<name>A0A0G0D6F8_9BACT</name>
<evidence type="ECO:0000256" key="7">
    <source>
        <dbReference type="ARBA" id="ARBA00022827"/>
    </source>
</evidence>
<protein>
    <recommendedName>
        <fullName evidence="14">FAD-binding FR-type domain-containing protein</fullName>
    </recommendedName>
</protein>
<keyword evidence="4 13" id="KW-0812">Transmembrane</keyword>
<keyword evidence="3" id="KW-0285">Flavoprotein</keyword>
<comment type="cofactor">
    <cofactor evidence="1">
        <name>FAD</name>
        <dbReference type="ChEBI" id="CHEBI:57692"/>
    </cofactor>
</comment>
<evidence type="ECO:0000259" key="14">
    <source>
        <dbReference type="PROSITE" id="PS51384"/>
    </source>
</evidence>
<dbReference type="Pfam" id="PF01794">
    <property type="entry name" value="Ferric_reduct"/>
    <property type="match status" value="1"/>
</dbReference>
<keyword evidence="11" id="KW-0411">Iron-sulfur</keyword>
<evidence type="ECO:0000256" key="4">
    <source>
        <dbReference type="ARBA" id="ARBA00022692"/>
    </source>
</evidence>
<dbReference type="Proteomes" id="UP000034798">
    <property type="component" value="Unassembled WGS sequence"/>
</dbReference>
<dbReference type="EMBL" id="LBQZ01000011">
    <property type="protein sequence ID" value="KKP88848.1"/>
    <property type="molecule type" value="Genomic_DNA"/>
</dbReference>
<feature type="domain" description="FAD-binding FR-type" evidence="14">
    <location>
        <begin position="209"/>
        <end position="308"/>
    </location>
</feature>
<dbReference type="GO" id="GO:0050660">
    <property type="term" value="F:flavin adenine dinucleotide binding"/>
    <property type="evidence" value="ECO:0007669"/>
    <property type="project" value="TreeGrafter"/>
</dbReference>
<dbReference type="SUPFAM" id="SSF63380">
    <property type="entry name" value="Riboflavin synthase domain-like"/>
    <property type="match status" value="1"/>
</dbReference>
<dbReference type="AlphaFoldDB" id="A0A0G0D6F8"/>
<dbReference type="InterPro" id="IPR013130">
    <property type="entry name" value="Fe3_Rdtase_TM_dom"/>
</dbReference>
<dbReference type="PROSITE" id="PS51384">
    <property type="entry name" value="FAD_FR"/>
    <property type="match status" value="1"/>
</dbReference>
<evidence type="ECO:0000256" key="12">
    <source>
        <dbReference type="ARBA" id="ARBA00023136"/>
    </source>
</evidence>
<sequence>MKLFKNNSGLILVIILSIIPIIIWLFMKPLADRFTSFGMTFRSLGQITGLLGMALLSINFILAARFKFLDKLFNGLNRVYIKHHTIGALAFCLILFHPVFLIIQYLFISLKASFLFVFSFQDLALNLGKIAILVFIVLMVITFYLKFKYENWKNTHKYLGIVLFLSGLHMFLIPSDISNNTTLKYYMIILAMLGACSYIYRTILQVYKKDEYQYKLEEIIRVNDDIAELKLSSLSKRMRFLPGQFVFLRFQEKGILSESHPFSITSSPSDDHLSLGIKTLGDYTSMIYLLKPGVTCSIEGPFGSFSYLKGESKRQIWIAGGIGITPFLSMARQINTKKAEFNSYNIDLYYSVKNTSELAFAIEFEQIARQNNNFKFHPYLSEKDSYISVSLVSKNEDINIDIFLCGPKKFMKSLREQFINLGFINNKIHSEEFSL</sequence>
<keyword evidence="7" id="KW-0274">FAD</keyword>
<dbReference type="GO" id="GO:0046872">
    <property type="term" value="F:metal ion binding"/>
    <property type="evidence" value="ECO:0007669"/>
    <property type="project" value="UniProtKB-KW"/>
</dbReference>
<proteinExistence type="predicted"/>
<feature type="transmembrane region" description="Helical" evidence="13">
    <location>
        <begin position="183"/>
        <end position="200"/>
    </location>
</feature>